<dbReference type="Pfam" id="PF10076">
    <property type="entry name" value="Phage_Mu_Gp48"/>
    <property type="match status" value="1"/>
</dbReference>
<name>C8VZH3_DESAS</name>
<organism evidence="1 2">
    <name type="scientific">Desulfofarcimen acetoxidans (strain ATCC 49208 / DSM 771 / KCTC 5769 / VKM B-1644 / 5575)</name>
    <name type="common">Desulfotomaculum acetoxidans</name>
    <dbReference type="NCBI Taxonomy" id="485916"/>
    <lineage>
        <taxon>Bacteria</taxon>
        <taxon>Bacillati</taxon>
        <taxon>Bacillota</taxon>
        <taxon>Clostridia</taxon>
        <taxon>Eubacteriales</taxon>
        <taxon>Peptococcaceae</taxon>
        <taxon>Desulfofarcimen</taxon>
    </lineage>
</organism>
<dbReference type="eggNOG" id="COG3778">
    <property type="taxonomic scope" value="Bacteria"/>
</dbReference>
<evidence type="ECO:0000313" key="1">
    <source>
        <dbReference type="EMBL" id="ACV64918.1"/>
    </source>
</evidence>
<sequence>MIAKDRMLTYLPPYYGESRIMNTIIEAQGIEIDKFNYALNETLNQFFTLTATWGLTFYEEKYGLPVNESLNLQTRRQLVLAKKRSGRTSLLTMLQAVEPTITLIRGGLRLPFIVYSEEDIYNFGPLIVLLERHRPAHLGYLFHLIPDIEESGYYVYANHKIRGKVDLELKVGTAMTGRWPRWNTPGQLKAGHVFTRAAALTGLYIFPHIGVSVGSVARAAVVPVAGHRVGVCVFPRSGPNTTGIIPTVSSPGALARAAAKAGCAAHTGACLFPLAGVSVGGVASQPTTLAGSITTGHGHMYPCGTIHAGEEAA</sequence>
<dbReference type="AlphaFoldDB" id="C8VZH3"/>
<dbReference type="KEGG" id="dae:Dtox_4251"/>
<dbReference type="RefSeq" id="WP_015759588.1">
    <property type="nucleotide sequence ID" value="NC_013216.1"/>
</dbReference>
<accession>C8VZH3</accession>
<dbReference type="InterPro" id="IPR018755">
    <property type="entry name" value="Phage_Mu_Gp48"/>
</dbReference>
<dbReference type="OrthoDB" id="1629754at2"/>
<keyword evidence="2" id="KW-1185">Reference proteome</keyword>
<dbReference type="Proteomes" id="UP000002217">
    <property type="component" value="Chromosome"/>
</dbReference>
<gene>
    <name evidence="1" type="ordered locus">Dtox_4251</name>
</gene>
<proteinExistence type="predicted"/>
<reference evidence="1 2" key="1">
    <citation type="journal article" date="2009" name="Stand. Genomic Sci.">
        <title>Complete genome sequence of Desulfotomaculum acetoxidans type strain (5575).</title>
        <authorList>
            <person name="Spring S."/>
            <person name="Lapidus A."/>
            <person name="Schroder M."/>
            <person name="Gleim D."/>
            <person name="Sims D."/>
            <person name="Meincke L."/>
            <person name="Glavina Del Rio T."/>
            <person name="Tice H."/>
            <person name="Copeland A."/>
            <person name="Cheng J.F."/>
            <person name="Lucas S."/>
            <person name="Chen F."/>
            <person name="Nolan M."/>
            <person name="Bruce D."/>
            <person name="Goodwin L."/>
            <person name="Pitluck S."/>
            <person name="Ivanova N."/>
            <person name="Mavromatis K."/>
            <person name="Mikhailova N."/>
            <person name="Pati A."/>
            <person name="Chen A."/>
            <person name="Palaniappan K."/>
            <person name="Land M."/>
            <person name="Hauser L."/>
            <person name="Chang Y.J."/>
            <person name="Jeffries C.D."/>
            <person name="Chain P."/>
            <person name="Saunders E."/>
            <person name="Brettin T."/>
            <person name="Detter J.C."/>
            <person name="Goker M."/>
            <person name="Bristow J."/>
            <person name="Eisen J.A."/>
            <person name="Markowitz V."/>
            <person name="Hugenholtz P."/>
            <person name="Kyrpides N.C."/>
            <person name="Klenk H.P."/>
            <person name="Han C."/>
        </authorList>
    </citation>
    <scope>NUCLEOTIDE SEQUENCE [LARGE SCALE GENOMIC DNA]</scope>
    <source>
        <strain evidence="2">ATCC 49208 / DSM 771 / VKM B-1644</strain>
    </source>
</reference>
<protein>
    <recommendedName>
        <fullName evidence="3">DUF2313 domain-containing protein</fullName>
    </recommendedName>
</protein>
<evidence type="ECO:0000313" key="2">
    <source>
        <dbReference type="Proteomes" id="UP000002217"/>
    </source>
</evidence>
<dbReference type="HOGENOM" id="CLU_887747_0_0_9"/>
<dbReference type="STRING" id="485916.Dtox_4251"/>
<evidence type="ECO:0008006" key="3">
    <source>
        <dbReference type="Google" id="ProtNLM"/>
    </source>
</evidence>
<dbReference type="EMBL" id="CP001720">
    <property type="protein sequence ID" value="ACV64918.1"/>
    <property type="molecule type" value="Genomic_DNA"/>
</dbReference>